<evidence type="ECO:0000313" key="1">
    <source>
        <dbReference type="EMBL" id="RNL87282.1"/>
    </source>
</evidence>
<proteinExistence type="predicted"/>
<dbReference type="Proteomes" id="UP000269198">
    <property type="component" value="Unassembled WGS sequence"/>
</dbReference>
<dbReference type="Pfam" id="PF09485">
    <property type="entry name" value="CRISPR_Cse2"/>
    <property type="match status" value="1"/>
</dbReference>
<gene>
    <name evidence="1" type="primary">casB</name>
    <name evidence="1" type="ORF">EFW17_00030</name>
</gene>
<accession>A0A3N0EHH6</accession>
<dbReference type="Gene3D" id="1.10.520.40">
    <property type="entry name" value="CRISPR-associated protein Cse2"/>
    <property type="match status" value="1"/>
</dbReference>
<dbReference type="InterPro" id="IPR038287">
    <property type="entry name" value="Cse2_sf"/>
</dbReference>
<dbReference type="RefSeq" id="WP_123199144.1">
    <property type="nucleotide sequence ID" value="NZ_RJMB01000001.1"/>
</dbReference>
<dbReference type="EMBL" id="RJMB01000001">
    <property type="protein sequence ID" value="RNL87282.1"/>
    <property type="molecule type" value="Genomic_DNA"/>
</dbReference>
<keyword evidence="2" id="KW-1185">Reference proteome</keyword>
<dbReference type="AlphaFoldDB" id="A0A3N0EHH6"/>
<sequence length="222" mass="25255">MKREPVSAEHRPDREPVGKVADFRISSLQGGYRADHPEAVALMARLRRGAGKLPHDTPELWGETYLASDFAELPWNPTEEEEERAETAIHVAFTLYALHQQSVRDGRMHRRPVRNHGYRRDHDLGSAMRRLMGEEIDEPLRKRFVHAGTATTIGPLAFRLRGLVRLLRASGVALDYGLLADQLYTAQREGGMRRVRRDWGRGFVSYRPDDESANDATTTESQ</sequence>
<organism evidence="1 2">
    <name type="scientific">Halostreptopolyspora alba</name>
    <dbReference type="NCBI Taxonomy" id="2487137"/>
    <lineage>
        <taxon>Bacteria</taxon>
        <taxon>Bacillati</taxon>
        <taxon>Actinomycetota</taxon>
        <taxon>Actinomycetes</taxon>
        <taxon>Streptosporangiales</taxon>
        <taxon>Nocardiopsidaceae</taxon>
        <taxon>Halostreptopolyspora</taxon>
    </lineage>
</organism>
<evidence type="ECO:0000313" key="2">
    <source>
        <dbReference type="Proteomes" id="UP000269198"/>
    </source>
</evidence>
<reference evidence="1 2" key="1">
    <citation type="submission" date="2018-11" db="EMBL/GenBank/DDBJ databases">
        <title>The genome draft of YIM 96095.</title>
        <authorList>
            <person name="Tang S.-K."/>
            <person name="Chunyu W.-X."/>
            <person name="Feng Y.-Z."/>
        </authorList>
    </citation>
    <scope>NUCLEOTIDE SEQUENCE [LARGE SCALE GENOMIC DNA]</scope>
    <source>
        <strain evidence="1 2">YIM 96095</strain>
    </source>
</reference>
<name>A0A3N0EHH6_9ACTN</name>
<dbReference type="NCBIfam" id="TIGR02548">
    <property type="entry name" value="casB_cse2"/>
    <property type="match status" value="1"/>
</dbReference>
<protein>
    <submittedName>
        <fullName evidence="1">Type I-E CRISPR-associated protein Cse2/CasB</fullName>
    </submittedName>
</protein>
<dbReference type="InterPro" id="IPR013382">
    <property type="entry name" value="CRISPR-assoc_prot_Cse2"/>
</dbReference>
<dbReference type="OrthoDB" id="4808431at2"/>
<comment type="caution">
    <text evidence="1">The sequence shown here is derived from an EMBL/GenBank/DDBJ whole genome shotgun (WGS) entry which is preliminary data.</text>
</comment>